<proteinExistence type="predicted"/>
<sequence length="257" mass="29241">MPKWAFVHENGRSPSSHTRRTMPEEWRSIRVPFPPKINAHDFVKPRRDGSPKKRCANYFLVYRVQFAEALKAHCCNSALMTDISSMAGDAWREEPEHVRRFYKQIANDIKRLHSESVKSAQNAKSLKTITSSKTIDSSVKIQPSSDQPPSPSDQLSSGQPPSFESSTNSQIMPSFDNIQSPVDLFYEQITDFGQTISNNSFPYLQNLHTIDHINMNSVPYTYGQPSIPQEYDYLNPGSFHENSIDSIKGTCDFLFDL</sequence>
<feature type="domain" description="HMG box" evidence="2">
    <location>
        <begin position="53"/>
        <end position="117"/>
    </location>
</feature>
<evidence type="ECO:0000313" key="4">
    <source>
        <dbReference type="Proteomes" id="UP000266673"/>
    </source>
</evidence>
<evidence type="ECO:0000256" key="1">
    <source>
        <dbReference type="SAM" id="MobiDB-lite"/>
    </source>
</evidence>
<dbReference type="InterPro" id="IPR009071">
    <property type="entry name" value="HMG_box_dom"/>
</dbReference>
<dbReference type="Pfam" id="PF00505">
    <property type="entry name" value="HMG_box"/>
    <property type="match status" value="1"/>
</dbReference>
<organism evidence="3 4">
    <name type="scientific">Gigaspora rosea</name>
    <dbReference type="NCBI Taxonomy" id="44941"/>
    <lineage>
        <taxon>Eukaryota</taxon>
        <taxon>Fungi</taxon>
        <taxon>Fungi incertae sedis</taxon>
        <taxon>Mucoromycota</taxon>
        <taxon>Glomeromycotina</taxon>
        <taxon>Glomeromycetes</taxon>
        <taxon>Diversisporales</taxon>
        <taxon>Gigasporaceae</taxon>
        <taxon>Gigaspora</taxon>
    </lineage>
</organism>
<dbReference type="Gene3D" id="1.10.30.10">
    <property type="entry name" value="High mobility group box domain"/>
    <property type="match status" value="1"/>
</dbReference>
<accession>A0A397USX2</accession>
<feature type="compositionally biased region" description="Low complexity" evidence="1">
    <location>
        <begin position="134"/>
        <end position="145"/>
    </location>
</feature>
<comment type="caution">
    <text evidence="3">The sequence shown here is derived from an EMBL/GenBank/DDBJ whole genome shotgun (WGS) entry which is preliminary data.</text>
</comment>
<feature type="compositionally biased region" description="Polar residues" evidence="1">
    <location>
        <begin position="163"/>
        <end position="172"/>
    </location>
</feature>
<reference evidence="3 4" key="1">
    <citation type="submission" date="2018-06" db="EMBL/GenBank/DDBJ databases">
        <title>Comparative genomics reveals the genomic features of Rhizophagus irregularis, R. cerebriforme, R. diaphanum and Gigaspora rosea, and their symbiotic lifestyle signature.</title>
        <authorList>
            <person name="Morin E."/>
            <person name="San Clemente H."/>
            <person name="Chen E.C.H."/>
            <person name="De La Providencia I."/>
            <person name="Hainaut M."/>
            <person name="Kuo A."/>
            <person name="Kohler A."/>
            <person name="Murat C."/>
            <person name="Tang N."/>
            <person name="Roy S."/>
            <person name="Loubradou J."/>
            <person name="Henrissat B."/>
            <person name="Grigoriev I.V."/>
            <person name="Corradi N."/>
            <person name="Roux C."/>
            <person name="Martin F.M."/>
        </authorList>
    </citation>
    <scope>NUCLEOTIDE SEQUENCE [LARGE SCALE GENOMIC DNA]</scope>
    <source>
        <strain evidence="3 4">DAOM 194757</strain>
    </source>
</reference>
<keyword evidence="4" id="KW-1185">Reference proteome</keyword>
<name>A0A397USX2_9GLOM</name>
<evidence type="ECO:0000259" key="2">
    <source>
        <dbReference type="Pfam" id="PF00505"/>
    </source>
</evidence>
<evidence type="ECO:0000313" key="3">
    <source>
        <dbReference type="EMBL" id="RIB13340.1"/>
    </source>
</evidence>
<dbReference type="AlphaFoldDB" id="A0A397USX2"/>
<feature type="region of interest" description="Disordered" evidence="1">
    <location>
        <begin position="1"/>
        <end position="23"/>
    </location>
</feature>
<dbReference type="OrthoDB" id="6247875at2759"/>
<feature type="compositionally biased region" description="Low complexity" evidence="1">
    <location>
        <begin position="152"/>
        <end position="162"/>
    </location>
</feature>
<protein>
    <recommendedName>
        <fullName evidence="2">HMG box domain-containing protein</fullName>
    </recommendedName>
</protein>
<feature type="region of interest" description="Disordered" evidence="1">
    <location>
        <begin position="134"/>
        <end position="172"/>
    </location>
</feature>
<dbReference type="InterPro" id="IPR036910">
    <property type="entry name" value="HMG_box_dom_sf"/>
</dbReference>
<gene>
    <name evidence="3" type="ORF">C2G38_2144596</name>
</gene>
<dbReference type="EMBL" id="QKWP01000932">
    <property type="protein sequence ID" value="RIB13340.1"/>
    <property type="molecule type" value="Genomic_DNA"/>
</dbReference>
<dbReference type="SUPFAM" id="SSF47095">
    <property type="entry name" value="HMG-box"/>
    <property type="match status" value="1"/>
</dbReference>
<dbReference type="Proteomes" id="UP000266673">
    <property type="component" value="Unassembled WGS sequence"/>
</dbReference>